<keyword evidence="2" id="KW-1133">Transmembrane helix</keyword>
<name>A0A6J0CE27_NEOLC</name>
<dbReference type="RefSeq" id="XP_015524993.2">
    <property type="nucleotide sequence ID" value="XM_015669507.2"/>
</dbReference>
<organism evidence="4">
    <name type="scientific">Neodiprion lecontei</name>
    <name type="common">Redheaded pine sawfly</name>
    <dbReference type="NCBI Taxonomy" id="441921"/>
    <lineage>
        <taxon>Eukaryota</taxon>
        <taxon>Metazoa</taxon>
        <taxon>Ecdysozoa</taxon>
        <taxon>Arthropoda</taxon>
        <taxon>Hexapoda</taxon>
        <taxon>Insecta</taxon>
        <taxon>Pterygota</taxon>
        <taxon>Neoptera</taxon>
        <taxon>Endopterygota</taxon>
        <taxon>Hymenoptera</taxon>
        <taxon>Tenthredinoidea</taxon>
        <taxon>Diprionidae</taxon>
        <taxon>Diprioninae</taxon>
        <taxon>Neodiprion</taxon>
    </lineage>
</organism>
<sequence>MFETGRRSATSTSELGLYSDRSDHYHRNRYGIGVRKYVIGIMVVLAIILVSFLLYDFTSGATVPNQGAKETKHIYILQNALKKPVTPYRKTTTTVSTPVYNGSKTELSKMEDRSDLNYEREDITGDSEELEDQIASETRSIAFTKPDPEFRSQNLNNFNLRQKLLSMDQDESEEKVREKQLFDNHAMLYLLRRRYKHPASDEDASFEESRPVPFHFEYKTPIPASFKRSKYPQLSQYRYPHNSNNIQDIIKYLTKDNEKPSRGIKFSGVYVNPKKLEFYPEVGEMMANSDKSEEENPFPFAHGFSSDPFYQYKPKNPSDVNLLATPNVRFPPSGFHRHGSSYYDQYYPRLPMNINAQSSSSSESQYDNYGSRSTVAFGKKRKAQPFSVMLDIYPIPDATDPSRKSARPRSGPNYNHQNQASHEEYDTRRPLPHNKGLTYSHFIPPPQPISLVAVPGSQGSQDDEERQQMILHLNLYPKRRNKINRNHIIPRSQRTDQRSEDPGEESVPPPFDIIAKHLTDHSAIQASKFDETQFSDNADASSIINRYEESFLATGKKEEEARTSSHRERGEKTPENTRSIPANHRPDFTVESIGEKFLDMSSEDLEKTSKETCENCKNLEPTDDDSKVGEIKDIVISKDIDTPEGFQNFADGLLATD</sequence>
<dbReference type="InParanoid" id="A0A6J0CE27"/>
<keyword evidence="3" id="KW-1185">Reference proteome</keyword>
<feature type="compositionally biased region" description="Basic and acidic residues" evidence="1">
    <location>
        <begin position="555"/>
        <end position="575"/>
    </location>
</feature>
<evidence type="ECO:0000313" key="3">
    <source>
        <dbReference type="Proteomes" id="UP000829291"/>
    </source>
</evidence>
<feature type="transmembrane region" description="Helical" evidence="2">
    <location>
        <begin position="37"/>
        <end position="55"/>
    </location>
</feature>
<dbReference type="GeneID" id="107228134"/>
<dbReference type="OrthoDB" id="45313at2759"/>
<dbReference type="KEGG" id="nlo:107228134"/>
<feature type="region of interest" description="Disordered" evidence="1">
    <location>
        <begin position="553"/>
        <end position="585"/>
    </location>
</feature>
<feature type="region of interest" description="Disordered" evidence="1">
    <location>
        <begin position="393"/>
        <end position="435"/>
    </location>
</feature>
<keyword evidence="2" id="KW-0812">Transmembrane</keyword>
<accession>A0A6J0CE27</accession>
<protein>
    <submittedName>
        <fullName evidence="4">Uncharacterized protein LOC107228134</fullName>
    </submittedName>
</protein>
<evidence type="ECO:0000313" key="4">
    <source>
        <dbReference type="RefSeq" id="XP_015524993.2"/>
    </source>
</evidence>
<proteinExistence type="predicted"/>
<feature type="region of interest" description="Disordered" evidence="1">
    <location>
        <begin position="484"/>
        <end position="507"/>
    </location>
</feature>
<dbReference type="AlphaFoldDB" id="A0A6J0CE27"/>
<reference evidence="4" key="1">
    <citation type="submission" date="2025-08" db="UniProtKB">
        <authorList>
            <consortium name="RefSeq"/>
        </authorList>
    </citation>
    <scope>IDENTIFICATION</scope>
    <source>
        <tissue evidence="4">Thorax and Abdomen</tissue>
    </source>
</reference>
<keyword evidence="2" id="KW-0472">Membrane</keyword>
<evidence type="ECO:0000256" key="2">
    <source>
        <dbReference type="SAM" id="Phobius"/>
    </source>
</evidence>
<evidence type="ECO:0000256" key="1">
    <source>
        <dbReference type="SAM" id="MobiDB-lite"/>
    </source>
</evidence>
<gene>
    <name evidence="4" type="primary">LOC107228134</name>
</gene>
<dbReference type="Proteomes" id="UP000829291">
    <property type="component" value="Chromosome 1"/>
</dbReference>